<gene>
    <name evidence="2" type="ORF">WS70_13780</name>
</gene>
<organism evidence="2 3">
    <name type="scientific">Burkholderia mayonis</name>
    <dbReference type="NCBI Taxonomy" id="1385591"/>
    <lineage>
        <taxon>Bacteria</taxon>
        <taxon>Pseudomonadati</taxon>
        <taxon>Pseudomonadota</taxon>
        <taxon>Betaproteobacteria</taxon>
        <taxon>Burkholderiales</taxon>
        <taxon>Burkholderiaceae</taxon>
        <taxon>Burkholderia</taxon>
        <taxon>pseudomallei group</taxon>
    </lineage>
</organism>
<dbReference type="KEGG" id="buu:WS70_13780"/>
<feature type="signal peptide" evidence="1">
    <location>
        <begin position="1"/>
        <end position="25"/>
    </location>
</feature>
<keyword evidence="1" id="KW-0732">Signal</keyword>
<reference evidence="2 3" key="1">
    <citation type="submission" date="2015-12" db="EMBL/GenBank/DDBJ databases">
        <title>Diversity of Burkholderia near neighbor genomes.</title>
        <authorList>
            <person name="Sahl J."/>
            <person name="Wagner D."/>
            <person name="Keim P."/>
        </authorList>
    </citation>
    <scope>NUCLEOTIDE SEQUENCE [LARGE SCALE GENOMIC DNA]</scope>
    <source>
        <strain evidence="2 3">BDU6</strain>
    </source>
</reference>
<protein>
    <submittedName>
        <fullName evidence="2">Activator protein</fullName>
    </submittedName>
</protein>
<keyword evidence="3" id="KW-1185">Reference proteome</keyword>
<evidence type="ECO:0000313" key="3">
    <source>
        <dbReference type="Proteomes" id="UP000062519"/>
    </source>
</evidence>
<sequence length="171" mass="17528">MRNRKFVPFIVALAFAAAAATPALAVTITRVDGQPMNPNGEPFSATSSPNETLLSKGSITANCVATFNGTITSAGVVNITSTMFTGSNSLCGLIKGSASGLNPWTGQADSATQLTINNAQVNVTLLGQCGPSKVVTSWNDANSSITFSNAVLAPDCKVTGTVVTSPKFRVQ</sequence>
<dbReference type="Proteomes" id="UP000062519">
    <property type="component" value="Chromosome 1"/>
</dbReference>
<accession>A0A1B4FGI8</accession>
<dbReference type="RefSeq" id="WP_059597626.1">
    <property type="nucleotide sequence ID" value="NZ_CP013386.1"/>
</dbReference>
<proteinExistence type="predicted"/>
<feature type="chain" id="PRO_5015347061" evidence="1">
    <location>
        <begin position="26"/>
        <end position="171"/>
    </location>
</feature>
<dbReference type="EMBL" id="CP013386">
    <property type="protein sequence ID" value="AOJ02765.1"/>
    <property type="molecule type" value="Genomic_DNA"/>
</dbReference>
<name>A0A1B4FGI8_9BURK</name>
<evidence type="ECO:0000313" key="2">
    <source>
        <dbReference type="EMBL" id="AOJ02765.1"/>
    </source>
</evidence>
<dbReference type="AlphaFoldDB" id="A0A1B4FGI8"/>
<evidence type="ECO:0000256" key="1">
    <source>
        <dbReference type="SAM" id="SignalP"/>
    </source>
</evidence>